<evidence type="ECO:0000256" key="1">
    <source>
        <dbReference type="ARBA" id="ARBA00010733"/>
    </source>
</evidence>
<dbReference type="PANTHER" id="PTHR31174">
    <property type="entry name" value="SEED MATURATION FAMILY PROTEIN"/>
    <property type="match status" value="1"/>
</dbReference>
<reference evidence="4" key="1">
    <citation type="submission" date="2021-03" db="EMBL/GenBank/DDBJ databases">
        <authorList>
            <person name="Li Z."/>
            <person name="Yang C."/>
        </authorList>
    </citation>
    <scope>NUCLEOTIDE SEQUENCE</scope>
    <source>
        <strain evidence="4">Dzin_1.0</strain>
        <tissue evidence="4">Leaf</tissue>
    </source>
</reference>
<dbReference type="InterPro" id="IPR042971">
    <property type="entry name" value="LEA_SMP"/>
</dbReference>
<comment type="caution">
    <text evidence="4">The sequence shown here is derived from an EMBL/GenBank/DDBJ whole genome shotgun (WGS) entry which is preliminary data.</text>
</comment>
<proteinExistence type="inferred from homology"/>
<reference evidence="4" key="2">
    <citation type="journal article" date="2022" name="Hortic Res">
        <title>The genome of Dioscorea zingiberensis sheds light on the biosynthesis, origin and evolution of the medicinally important diosgenin saponins.</title>
        <authorList>
            <person name="Li Y."/>
            <person name="Tan C."/>
            <person name="Li Z."/>
            <person name="Guo J."/>
            <person name="Li S."/>
            <person name="Chen X."/>
            <person name="Wang C."/>
            <person name="Dai X."/>
            <person name="Yang H."/>
            <person name="Song W."/>
            <person name="Hou L."/>
            <person name="Xu J."/>
            <person name="Tong Z."/>
            <person name="Xu A."/>
            <person name="Yuan X."/>
            <person name="Wang W."/>
            <person name="Yang Q."/>
            <person name="Chen L."/>
            <person name="Sun Z."/>
            <person name="Wang K."/>
            <person name="Pan B."/>
            <person name="Chen J."/>
            <person name="Bao Y."/>
            <person name="Liu F."/>
            <person name="Qi X."/>
            <person name="Gang D.R."/>
            <person name="Wen J."/>
            <person name="Li J."/>
        </authorList>
    </citation>
    <scope>NUCLEOTIDE SEQUENCE</scope>
    <source>
        <strain evidence="4">Dzin_1.0</strain>
    </source>
</reference>
<gene>
    <name evidence="4" type="ORF">J5N97_010537</name>
</gene>
<keyword evidence="5" id="KW-1185">Reference proteome</keyword>
<keyword evidence="2" id="KW-0677">Repeat</keyword>
<evidence type="ECO:0000313" key="5">
    <source>
        <dbReference type="Proteomes" id="UP001085076"/>
    </source>
</evidence>
<dbReference type="EMBL" id="JAGGNH010000002">
    <property type="protein sequence ID" value="KAJ0982282.1"/>
    <property type="molecule type" value="Genomic_DNA"/>
</dbReference>
<protein>
    <recommendedName>
        <fullName evidence="3">SMP domain-containing protein</fullName>
    </recommendedName>
</protein>
<accession>A0A9D5D0B6</accession>
<evidence type="ECO:0000259" key="3">
    <source>
        <dbReference type="Pfam" id="PF04927"/>
    </source>
</evidence>
<feature type="domain" description="SMP" evidence="3">
    <location>
        <begin position="125"/>
        <end position="180"/>
    </location>
</feature>
<feature type="domain" description="SMP" evidence="3">
    <location>
        <begin position="250"/>
        <end position="299"/>
    </location>
</feature>
<organism evidence="4 5">
    <name type="scientific">Dioscorea zingiberensis</name>
    <dbReference type="NCBI Taxonomy" id="325984"/>
    <lineage>
        <taxon>Eukaryota</taxon>
        <taxon>Viridiplantae</taxon>
        <taxon>Streptophyta</taxon>
        <taxon>Embryophyta</taxon>
        <taxon>Tracheophyta</taxon>
        <taxon>Spermatophyta</taxon>
        <taxon>Magnoliopsida</taxon>
        <taxon>Liliopsida</taxon>
        <taxon>Dioscoreales</taxon>
        <taxon>Dioscoreaceae</taxon>
        <taxon>Dioscorea</taxon>
    </lineage>
</organism>
<dbReference type="PANTHER" id="PTHR31174:SF7">
    <property type="entry name" value="LATE EMBRYOGENESIS ABUNDANT PROTEIN 31-RELATED"/>
    <property type="match status" value="1"/>
</dbReference>
<feature type="domain" description="SMP" evidence="3">
    <location>
        <begin position="190"/>
        <end position="246"/>
    </location>
</feature>
<feature type="domain" description="SMP" evidence="3">
    <location>
        <begin position="20"/>
        <end position="74"/>
    </location>
</feature>
<dbReference type="Pfam" id="PF04927">
    <property type="entry name" value="SMP"/>
    <property type="match status" value="4"/>
</dbReference>
<comment type="similarity">
    <text evidence="1">Belongs to the LEA type SMP family.</text>
</comment>
<dbReference type="Proteomes" id="UP001085076">
    <property type="component" value="Miscellaneous, Linkage group lg02"/>
</dbReference>
<evidence type="ECO:0000256" key="2">
    <source>
        <dbReference type="ARBA" id="ARBA00022737"/>
    </source>
</evidence>
<dbReference type="OrthoDB" id="2014755at2759"/>
<name>A0A9D5D0B6_9LILI</name>
<dbReference type="InterPro" id="IPR007011">
    <property type="entry name" value="LEA_SMP_dom"/>
</dbReference>
<sequence length="302" mass="31644">MSQQQPQRPQASDGNQVQPITYGDVFEVSGDLASQPISPQDAAMMESAETCIMGQTMQGGPTAVMQAAANWNEQVGFLGHYDTSRELSEQGVSVAETDLPGRRFFTEYIAGQYTTAGAQGTNIIIGEALEVSALVAGDMPVDQSDVAAIQAVEARATRMNVNLPGGVAAEAQSAADVNARTMRDEDKTCIGDVLSEATTKMPVDKPATREDAEKVMGAEVRSSPEMAARPGGVAASVVVAARLNKERGQDATELMPVDKPATREDAEKVEKAELRNRSGTGIYPGGVAMSIAAAAPLNEPTG</sequence>
<dbReference type="AlphaFoldDB" id="A0A9D5D0B6"/>
<evidence type="ECO:0000313" key="4">
    <source>
        <dbReference type="EMBL" id="KAJ0982282.1"/>
    </source>
</evidence>